<evidence type="ECO:0000313" key="2">
    <source>
        <dbReference type="Proteomes" id="UP000790377"/>
    </source>
</evidence>
<accession>A0ACB8ASR3</accession>
<protein>
    <submittedName>
        <fullName evidence="1">Uncharacterized protein</fullName>
    </submittedName>
</protein>
<reference evidence="1" key="1">
    <citation type="journal article" date="2021" name="New Phytol.">
        <title>Evolutionary innovations through gain and loss of genes in the ectomycorrhizal Boletales.</title>
        <authorList>
            <person name="Wu G."/>
            <person name="Miyauchi S."/>
            <person name="Morin E."/>
            <person name="Kuo A."/>
            <person name="Drula E."/>
            <person name="Varga T."/>
            <person name="Kohler A."/>
            <person name="Feng B."/>
            <person name="Cao Y."/>
            <person name="Lipzen A."/>
            <person name="Daum C."/>
            <person name="Hundley H."/>
            <person name="Pangilinan J."/>
            <person name="Johnson J."/>
            <person name="Barry K."/>
            <person name="LaButti K."/>
            <person name="Ng V."/>
            <person name="Ahrendt S."/>
            <person name="Min B."/>
            <person name="Choi I.G."/>
            <person name="Park H."/>
            <person name="Plett J.M."/>
            <person name="Magnuson J."/>
            <person name="Spatafora J.W."/>
            <person name="Nagy L.G."/>
            <person name="Henrissat B."/>
            <person name="Grigoriev I.V."/>
            <person name="Yang Z.L."/>
            <person name="Xu J."/>
            <person name="Martin F.M."/>
        </authorList>
    </citation>
    <scope>NUCLEOTIDE SEQUENCE</scope>
    <source>
        <strain evidence="1">ATCC 28755</strain>
    </source>
</reference>
<sequence>MAGRIGDDAETYSQDADLDGQQDFSLTMKPSPMPKYDSEDVSIPFIMTAASYPFNMTTIPPQGSQKTVPSQQPTPEVLAQLGIKVRDFAYESTLPPIAPIPRVPRQMQPGPRPLKRAQRDWDDGNDDSSTSSRCHNYGGRLSPDMHVNAGQRKSKSLERKVTEPLEPIQSLPSRRTLGFTELSQYRSNIPGPSAFAPAPRASARSFSNSPPTSPLNPPSFQDLSQESESIVTPVSSPNNSIHWNVTDVSLIPASQLDTESQAYCPEMLSYSQMGLSPAVALPVSPAISPVPARASPPRPTSIIPSDPFTNSSLLGEQPTNSPSPSGHADRNRKPSTASSPSTPARYLLRRRSQLSSHTPTRSRYPHPHPYAPSARSSPSKKGSQKTSTRPRRIRNGPQESLITR</sequence>
<name>A0ACB8ASR3_9AGAM</name>
<dbReference type="EMBL" id="MU267592">
    <property type="protein sequence ID" value="KAH7916274.1"/>
    <property type="molecule type" value="Genomic_DNA"/>
</dbReference>
<keyword evidence="2" id="KW-1185">Reference proteome</keyword>
<gene>
    <name evidence="1" type="ORF">BJ138DRAFT_1139973</name>
</gene>
<proteinExistence type="predicted"/>
<evidence type="ECO:0000313" key="1">
    <source>
        <dbReference type="EMBL" id="KAH7916274.1"/>
    </source>
</evidence>
<comment type="caution">
    <text evidence="1">The sequence shown here is derived from an EMBL/GenBank/DDBJ whole genome shotgun (WGS) entry which is preliminary data.</text>
</comment>
<organism evidence="1 2">
    <name type="scientific">Hygrophoropsis aurantiaca</name>
    <dbReference type="NCBI Taxonomy" id="72124"/>
    <lineage>
        <taxon>Eukaryota</taxon>
        <taxon>Fungi</taxon>
        <taxon>Dikarya</taxon>
        <taxon>Basidiomycota</taxon>
        <taxon>Agaricomycotina</taxon>
        <taxon>Agaricomycetes</taxon>
        <taxon>Agaricomycetidae</taxon>
        <taxon>Boletales</taxon>
        <taxon>Coniophorineae</taxon>
        <taxon>Hygrophoropsidaceae</taxon>
        <taxon>Hygrophoropsis</taxon>
    </lineage>
</organism>
<dbReference type="Proteomes" id="UP000790377">
    <property type="component" value="Unassembled WGS sequence"/>
</dbReference>